<proteinExistence type="predicted"/>
<dbReference type="OrthoDB" id="9774928at2"/>
<dbReference type="PROSITE" id="PS51257">
    <property type="entry name" value="PROKAR_LIPOPROTEIN"/>
    <property type="match status" value="1"/>
</dbReference>
<dbReference type="HOGENOM" id="CLU_045966_2_0_11"/>
<sequence length="400" mass="41997">MRRLRAGIAAASAATLLVIAGCSGYQGVYDVPLPGGADLGDDPYTVRVHFRDVLDLVPKAGVRVGEVPVGAVEEVKLAEDGWTAEVVLAVNRDVRLPAGAIANLRQSSLLGEKYVELAAPAEGTDAGGGTLADGDLIPIERTNRSVQVEEVLGALSMLLNGGGVEQLNTITKELNAALEGNAPDIKSLLRNAEKLVKALDEQSSDITTALDALNRLSSTLNSQRDKIAVAVEDLGPGLEVLERQRDQLVDMLSALDGLSEVAVETVDAGQEDLVANLEALLPVLRKLGEAGSDLPNALELMLTYPFTDAAAEGVKGDYMNLYLELDLNLKEILANLGRSRQNPLHSLPIVGDLTNPRETDSDDTSSVLPIPGDDPYSTQGQDSGESGLGGLLDSIVGGAR</sequence>
<evidence type="ECO:0000313" key="5">
    <source>
        <dbReference type="EMBL" id="EHY90063.1"/>
    </source>
</evidence>
<dbReference type="GO" id="GO:0005576">
    <property type="term" value="C:extracellular region"/>
    <property type="evidence" value="ECO:0007669"/>
    <property type="project" value="TreeGrafter"/>
</dbReference>
<reference evidence="5 6" key="1">
    <citation type="journal article" date="2012" name="Stand. Genomic Sci.">
        <title>Genome sequence of the soil bacterium Saccharomonospora azurea type strain (NA-128(T)).</title>
        <authorList>
            <person name="Klenk H.P."/>
            <person name="Held B."/>
            <person name="Lucas S."/>
            <person name="Lapidus A."/>
            <person name="Copeland A."/>
            <person name="Hammon N."/>
            <person name="Pitluck S."/>
            <person name="Goodwin L.A."/>
            <person name="Han C."/>
            <person name="Tapia R."/>
            <person name="Brambilla E.M."/>
            <person name="Potter G."/>
            <person name="Land M."/>
            <person name="Ivanova N."/>
            <person name="Rohde M."/>
            <person name="Goker M."/>
            <person name="Detter J.C."/>
            <person name="Kyrpides N.C."/>
            <person name="Woyke T."/>
        </authorList>
    </citation>
    <scope>NUCLEOTIDE SEQUENCE [LARGE SCALE GENOMIC DNA]</scope>
    <source>
        <strain evidence="5 6">NA-128</strain>
    </source>
</reference>
<dbReference type="NCBIfam" id="TIGR00996">
    <property type="entry name" value="Mtu_fam_mce"/>
    <property type="match status" value="1"/>
</dbReference>
<protein>
    <submittedName>
        <fullName evidence="5">Virulence factor Mce family protein</fullName>
    </submittedName>
</protein>
<gene>
    <name evidence="5" type="ORF">SacazDRAFT_03186</name>
</gene>
<dbReference type="Proteomes" id="UP000004705">
    <property type="component" value="Chromosome"/>
</dbReference>
<dbReference type="Pfam" id="PF02470">
    <property type="entry name" value="MlaD"/>
    <property type="match status" value="1"/>
</dbReference>
<dbReference type="InterPro" id="IPR024516">
    <property type="entry name" value="Mce_C"/>
</dbReference>
<dbReference type="PANTHER" id="PTHR33371">
    <property type="entry name" value="INTERMEMBRANE PHOSPHOLIPID TRANSPORT SYSTEM BINDING PROTEIN MLAD-RELATED"/>
    <property type="match status" value="1"/>
</dbReference>
<feature type="region of interest" description="Disordered" evidence="1">
    <location>
        <begin position="345"/>
        <end position="400"/>
    </location>
</feature>
<dbReference type="PANTHER" id="PTHR33371:SF15">
    <property type="entry name" value="LIPOPROTEIN LPRN"/>
    <property type="match status" value="1"/>
</dbReference>
<organism evidence="5 6">
    <name type="scientific">Saccharomonospora azurea NA-128</name>
    <dbReference type="NCBI Taxonomy" id="882081"/>
    <lineage>
        <taxon>Bacteria</taxon>
        <taxon>Bacillati</taxon>
        <taxon>Actinomycetota</taxon>
        <taxon>Actinomycetes</taxon>
        <taxon>Pseudonocardiales</taxon>
        <taxon>Pseudonocardiaceae</taxon>
        <taxon>Saccharomonospora</taxon>
    </lineage>
</organism>
<evidence type="ECO:0000256" key="2">
    <source>
        <dbReference type="SAM" id="SignalP"/>
    </source>
</evidence>
<feature type="domain" description="Mce/MlaD" evidence="3">
    <location>
        <begin position="43"/>
        <end position="118"/>
    </location>
</feature>
<evidence type="ECO:0000256" key="1">
    <source>
        <dbReference type="SAM" id="MobiDB-lite"/>
    </source>
</evidence>
<dbReference type="RefSeq" id="WP_005443205.1">
    <property type="nucleotide sequence ID" value="NZ_CM001466.1"/>
</dbReference>
<name>H8GFK1_9PSEU</name>
<dbReference type="EMBL" id="CM001466">
    <property type="protein sequence ID" value="EHY90063.1"/>
    <property type="molecule type" value="Genomic_DNA"/>
</dbReference>
<dbReference type="SUPFAM" id="SSF90257">
    <property type="entry name" value="Myosin rod fragments"/>
    <property type="match status" value="1"/>
</dbReference>
<keyword evidence="2" id="KW-0732">Signal</keyword>
<accession>H8GFK1</accession>
<dbReference type="InterPro" id="IPR052336">
    <property type="entry name" value="MlaD_Phospholipid_Transporter"/>
</dbReference>
<feature type="domain" description="Mammalian cell entry C-terminal" evidence="4">
    <location>
        <begin position="130"/>
        <end position="314"/>
    </location>
</feature>
<evidence type="ECO:0000259" key="4">
    <source>
        <dbReference type="Pfam" id="PF11887"/>
    </source>
</evidence>
<feature type="chain" id="PRO_5039637427" evidence="2">
    <location>
        <begin position="21"/>
        <end position="400"/>
    </location>
</feature>
<feature type="signal peptide" evidence="2">
    <location>
        <begin position="1"/>
        <end position="20"/>
    </location>
</feature>
<dbReference type="AlphaFoldDB" id="H8GFK1"/>
<evidence type="ECO:0000313" key="6">
    <source>
        <dbReference type="Proteomes" id="UP000004705"/>
    </source>
</evidence>
<dbReference type="InterPro" id="IPR005693">
    <property type="entry name" value="Mce"/>
</dbReference>
<dbReference type="InterPro" id="IPR003399">
    <property type="entry name" value="Mce/MlaD"/>
</dbReference>
<keyword evidence="6" id="KW-1185">Reference proteome</keyword>
<evidence type="ECO:0000259" key="3">
    <source>
        <dbReference type="Pfam" id="PF02470"/>
    </source>
</evidence>
<dbReference type="Pfam" id="PF11887">
    <property type="entry name" value="Mce4_CUP1"/>
    <property type="match status" value="1"/>
</dbReference>